<dbReference type="EMBL" id="PQIB02000006">
    <property type="protein sequence ID" value="RLN11967.1"/>
    <property type="molecule type" value="Genomic_DNA"/>
</dbReference>
<sequence length="248" mass="27178">MRKGGQDERKRRDGSASSGEDSAHQGTGLPGVGAHPERVPQLAELGVSADRGLSSEEAAARLQACSANELERHAPSSVWKLVLEQFDNTLVRVLLLAAVVSFVKAATISSGREKDRERRKAAAAAARALDPAWTIRGDPGYLWLLFETPSGFAVFSVSVRYLRQPEVNDDIVETACFLYDSDHVVEKHSKSLHNADGHLMEISGLNSSEWSAMKLATALKMICYPQERIRPPPDQDNQDQLWGGRCSQ</sequence>
<feature type="region of interest" description="Disordered" evidence="1">
    <location>
        <begin position="1"/>
        <end position="37"/>
    </location>
</feature>
<accession>A0A3L6RY87</accession>
<organism evidence="3 4">
    <name type="scientific">Panicum miliaceum</name>
    <name type="common">Proso millet</name>
    <name type="synonym">Broomcorn millet</name>
    <dbReference type="NCBI Taxonomy" id="4540"/>
    <lineage>
        <taxon>Eukaryota</taxon>
        <taxon>Viridiplantae</taxon>
        <taxon>Streptophyta</taxon>
        <taxon>Embryophyta</taxon>
        <taxon>Tracheophyta</taxon>
        <taxon>Spermatophyta</taxon>
        <taxon>Magnoliopsida</taxon>
        <taxon>Liliopsida</taxon>
        <taxon>Poales</taxon>
        <taxon>Poaceae</taxon>
        <taxon>PACMAD clade</taxon>
        <taxon>Panicoideae</taxon>
        <taxon>Panicodae</taxon>
        <taxon>Paniceae</taxon>
        <taxon>Panicinae</taxon>
        <taxon>Panicum</taxon>
        <taxon>Panicum sect. Panicum</taxon>
    </lineage>
</organism>
<dbReference type="Proteomes" id="UP000275267">
    <property type="component" value="Unassembled WGS sequence"/>
</dbReference>
<reference evidence="4" key="1">
    <citation type="journal article" date="2019" name="Nat. Commun.">
        <title>The genome of broomcorn millet.</title>
        <authorList>
            <person name="Zou C."/>
            <person name="Miki D."/>
            <person name="Li D."/>
            <person name="Tang Q."/>
            <person name="Xiao L."/>
            <person name="Rajput S."/>
            <person name="Deng P."/>
            <person name="Jia W."/>
            <person name="Huang R."/>
            <person name="Zhang M."/>
            <person name="Sun Y."/>
            <person name="Hu J."/>
            <person name="Fu X."/>
            <person name="Schnable P.S."/>
            <person name="Li F."/>
            <person name="Zhang H."/>
            <person name="Feng B."/>
            <person name="Zhu X."/>
            <person name="Liu R."/>
            <person name="Schnable J.C."/>
            <person name="Zhu J.-K."/>
            <person name="Zhang H."/>
        </authorList>
    </citation>
    <scope>NUCLEOTIDE SEQUENCE [LARGE SCALE GENOMIC DNA]</scope>
</reference>
<keyword evidence="4" id="KW-1185">Reference proteome</keyword>
<dbReference type="InterPro" id="IPR004014">
    <property type="entry name" value="ATPase_P-typ_cation-transptr_N"/>
</dbReference>
<feature type="domain" description="Cation-transporting P-type ATPase N-terminal" evidence="2">
    <location>
        <begin position="35"/>
        <end position="106"/>
    </location>
</feature>
<name>A0A3L6RY87_PANMI</name>
<dbReference type="OrthoDB" id="10663824at2759"/>
<dbReference type="Gene3D" id="2.70.150.10">
    <property type="entry name" value="Calcium-transporting ATPase, cytoplasmic transduction domain A"/>
    <property type="match status" value="1"/>
</dbReference>
<evidence type="ECO:0000259" key="2">
    <source>
        <dbReference type="SMART" id="SM00831"/>
    </source>
</evidence>
<evidence type="ECO:0000256" key="1">
    <source>
        <dbReference type="SAM" id="MobiDB-lite"/>
    </source>
</evidence>
<dbReference type="SUPFAM" id="SSF81665">
    <property type="entry name" value="Calcium ATPase, transmembrane domain M"/>
    <property type="match status" value="1"/>
</dbReference>
<dbReference type="Gene3D" id="1.20.1110.10">
    <property type="entry name" value="Calcium-transporting ATPase, transmembrane domain"/>
    <property type="match status" value="1"/>
</dbReference>
<evidence type="ECO:0000313" key="4">
    <source>
        <dbReference type="Proteomes" id="UP000275267"/>
    </source>
</evidence>
<evidence type="ECO:0000313" key="3">
    <source>
        <dbReference type="EMBL" id="RLN11967.1"/>
    </source>
</evidence>
<feature type="compositionally biased region" description="Basic and acidic residues" evidence="1">
    <location>
        <begin position="1"/>
        <end position="14"/>
    </location>
</feature>
<dbReference type="Pfam" id="PF00690">
    <property type="entry name" value="Cation_ATPase_N"/>
    <property type="match status" value="1"/>
</dbReference>
<feature type="region of interest" description="Disordered" evidence="1">
    <location>
        <begin position="228"/>
        <end position="248"/>
    </location>
</feature>
<dbReference type="AlphaFoldDB" id="A0A3L6RY87"/>
<gene>
    <name evidence="3" type="ORF">C2845_PM09G19650</name>
</gene>
<comment type="caution">
    <text evidence="3">The sequence shown here is derived from an EMBL/GenBank/DDBJ whole genome shotgun (WGS) entry which is preliminary data.</text>
</comment>
<dbReference type="STRING" id="4540.A0A3L6RY87"/>
<dbReference type="SMART" id="SM00831">
    <property type="entry name" value="Cation_ATPase_N"/>
    <property type="match status" value="1"/>
</dbReference>
<proteinExistence type="predicted"/>
<protein>
    <recommendedName>
        <fullName evidence="2">Cation-transporting P-type ATPase N-terminal domain-containing protein</fullName>
    </recommendedName>
</protein>
<dbReference type="InterPro" id="IPR023298">
    <property type="entry name" value="ATPase_P-typ_TM_dom_sf"/>
</dbReference>